<comment type="subcellular location">
    <subcellularLocation>
        <location evidence="1">Cell membrane</location>
        <topology evidence="1">Multi-pass membrane protein</topology>
    </subcellularLocation>
</comment>
<comment type="similarity">
    <text evidence="2">Belongs to the TolB family.</text>
</comment>
<dbReference type="PANTHER" id="PTHR36842:SF1">
    <property type="entry name" value="PROTEIN TOLB"/>
    <property type="match status" value="1"/>
</dbReference>
<organism evidence="8 9">
    <name type="scientific">Desulfofustis limnaeus</name>
    <dbReference type="NCBI Taxonomy" id="2740163"/>
    <lineage>
        <taxon>Bacteria</taxon>
        <taxon>Pseudomonadati</taxon>
        <taxon>Thermodesulfobacteriota</taxon>
        <taxon>Desulfobulbia</taxon>
        <taxon>Desulfobulbales</taxon>
        <taxon>Desulfocapsaceae</taxon>
        <taxon>Desulfofustis</taxon>
    </lineage>
</organism>
<feature type="transmembrane region" description="Helical" evidence="7">
    <location>
        <begin position="167"/>
        <end position="192"/>
    </location>
</feature>
<dbReference type="EMBL" id="AP025516">
    <property type="protein sequence ID" value="BDD89123.1"/>
    <property type="molecule type" value="Genomic_DNA"/>
</dbReference>
<dbReference type="Pfam" id="PF03706">
    <property type="entry name" value="LPG_synthase_TM"/>
    <property type="match status" value="1"/>
</dbReference>
<evidence type="ECO:0000313" key="9">
    <source>
        <dbReference type="Proteomes" id="UP000830055"/>
    </source>
</evidence>
<proteinExistence type="inferred from homology"/>
<feature type="transmembrane region" description="Helical" evidence="7">
    <location>
        <begin position="329"/>
        <end position="347"/>
    </location>
</feature>
<reference evidence="8 9" key="1">
    <citation type="submission" date="2022-01" db="EMBL/GenBank/DDBJ databases">
        <title>Desulfofustis limnae sp. nov., a novel mesophilic sulfate-reducing bacterium isolated from marsh soil.</title>
        <authorList>
            <person name="Watanabe M."/>
            <person name="Takahashi A."/>
            <person name="Kojima H."/>
            <person name="Fukui M."/>
        </authorList>
    </citation>
    <scope>NUCLEOTIDE SEQUENCE [LARGE SCALE GENOMIC DNA]</scope>
    <source>
        <strain evidence="8 9">PPLL</strain>
    </source>
</reference>
<feature type="transmembrane region" description="Helical" evidence="7">
    <location>
        <begin position="243"/>
        <end position="261"/>
    </location>
</feature>
<evidence type="ECO:0000256" key="4">
    <source>
        <dbReference type="ARBA" id="ARBA00022692"/>
    </source>
</evidence>
<evidence type="ECO:0000256" key="7">
    <source>
        <dbReference type="SAM" id="Phobius"/>
    </source>
</evidence>
<dbReference type="Proteomes" id="UP000830055">
    <property type="component" value="Chromosome"/>
</dbReference>
<keyword evidence="9" id="KW-1185">Reference proteome</keyword>
<evidence type="ECO:0000313" key="8">
    <source>
        <dbReference type="EMBL" id="BDD89123.1"/>
    </source>
</evidence>
<keyword evidence="4 7" id="KW-0812">Transmembrane</keyword>
<accession>A0ABN6M8C5</accession>
<dbReference type="PANTHER" id="PTHR36842">
    <property type="entry name" value="PROTEIN TOLB HOMOLOG"/>
    <property type="match status" value="1"/>
</dbReference>
<feature type="transmembrane region" description="Helical" evidence="7">
    <location>
        <begin position="359"/>
        <end position="378"/>
    </location>
</feature>
<dbReference type="Pfam" id="PF07676">
    <property type="entry name" value="PD40"/>
    <property type="match status" value="1"/>
</dbReference>
<keyword evidence="3" id="KW-1003">Cell membrane</keyword>
<keyword evidence="6 7" id="KW-0472">Membrane</keyword>
<evidence type="ECO:0000256" key="2">
    <source>
        <dbReference type="ARBA" id="ARBA00009820"/>
    </source>
</evidence>
<feature type="transmembrane region" description="Helical" evidence="7">
    <location>
        <begin position="301"/>
        <end position="323"/>
    </location>
</feature>
<dbReference type="InterPro" id="IPR011659">
    <property type="entry name" value="WD40"/>
</dbReference>
<dbReference type="InterPro" id="IPR022791">
    <property type="entry name" value="L-PG_synthase/AglD"/>
</dbReference>
<dbReference type="Gene3D" id="2.120.10.30">
    <property type="entry name" value="TolB, C-terminal domain"/>
    <property type="match status" value="1"/>
</dbReference>
<evidence type="ECO:0000256" key="3">
    <source>
        <dbReference type="ARBA" id="ARBA00022475"/>
    </source>
</evidence>
<sequence length="693" mass="76594">MFMAISRQRLYQIVPRLILSGAVSAALLGVLIHFSLSSAEPAIWSSLVGILSSFSLWFVLLYTVLLLIRSVLQALRYRMLLLTAEGTAPSLFHLLLVTMSRNMFVDMLPARLGELIYIAMLNRGYRVSAQACVSSLAISFVFDLVALAVLIVVLLFGQLFAGNLQPWLAGALVVLMLLIGVLLVLLFPTLAVMTRLLKKRVSTAGRMMERLIGLLERIRQALDDTRHAGIAGRVLGLSVGIRIAKYLGMYCLFAGVVQTAFPELTTRLLVVLPALIGAEAGASLPVPAFMGFGTYEAAGMLALVALGATQATSFLVMLAMHVISQMVDYLFGITGVLLFLFKSQVLPPVVGVGRTSRRWPVILLLSLLLGAAVLFAAFEYRKIAKRGAIQAPPQGESVAPQELPGRELLGDLDGFVVWSSNRAGSHDIYRLSLPDGRISRLTSDPHTDYYPRISPDGKRIVFARSHEPWVSQRNVYPWDVWLLDLETGEERRIARNGTVPTWSGDGKRVFFQRQATEVVALNLASGKEQVLYKAGDTVAVPPKTELQTPDLSRRGDRLAVTFRQTMRATAVVEPDGTTRQIGKGCQLNWGPDDAYLYRIDDGGRMGNSLYRIDPTSYEATRWFDAPGAWSHEYFPRVAATGDVLVYGASAEGHEHDTADYEIFLWFIDQPETQTVRLTYHTGNDCWPDIFLRR</sequence>
<evidence type="ECO:0008006" key="10">
    <source>
        <dbReference type="Google" id="ProtNLM"/>
    </source>
</evidence>
<feature type="transmembrane region" description="Helical" evidence="7">
    <location>
        <begin position="49"/>
        <end position="68"/>
    </location>
</feature>
<keyword evidence="5 7" id="KW-1133">Transmembrane helix</keyword>
<dbReference type="InterPro" id="IPR011042">
    <property type="entry name" value="6-blade_b-propeller_TolB-like"/>
</dbReference>
<evidence type="ECO:0000256" key="5">
    <source>
        <dbReference type="ARBA" id="ARBA00022989"/>
    </source>
</evidence>
<evidence type="ECO:0000256" key="6">
    <source>
        <dbReference type="ARBA" id="ARBA00023136"/>
    </source>
</evidence>
<feature type="transmembrane region" description="Helical" evidence="7">
    <location>
        <begin position="267"/>
        <end position="289"/>
    </location>
</feature>
<gene>
    <name evidence="8" type="ORF">DPPLL_34880</name>
</gene>
<dbReference type="SUPFAM" id="SSF69304">
    <property type="entry name" value="Tricorn protease N-terminal domain"/>
    <property type="match status" value="1"/>
</dbReference>
<protein>
    <recommendedName>
        <fullName evidence="10">Flippase-like domain-containing protein</fullName>
    </recommendedName>
</protein>
<feature type="transmembrane region" description="Helical" evidence="7">
    <location>
        <begin position="133"/>
        <end position="161"/>
    </location>
</feature>
<name>A0ABN6M8C5_9BACT</name>
<evidence type="ECO:0000256" key="1">
    <source>
        <dbReference type="ARBA" id="ARBA00004651"/>
    </source>
</evidence>